<feature type="transmembrane region" description="Helical" evidence="11">
    <location>
        <begin position="2767"/>
        <end position="2789"/>
    </location>
</feature>
<keyword evidence="17" id="KW-1185">Reference proteome</keyword>
<dbReference type="PROSITE" id="PS50041">
    <property type="entry name" value="C_TYPE_LECTIN_2"/>
    <property type="match status" value="2"/>
</dbReference>
<dbReference type="Pfam" id="PF01477">
    <property type="entry name" value="PLAT"/>
    <property type="match status" value="1"/>
</dbReference>
<feature type="domain" description="GAIN-B" evidence="15">
    <location>
        <begin position="2244"/>
        <end position="2374"/>
    </location>
</feature>
<dbReference type="InterPro" id="IPR051223">
    <property type="entry name" value="Polycystin"/>
</dbReference>
<evidence type="ECO:0000313" key="16">
    <source>
        <dbReference type="EnsemblMetazoa" id="CLYHEMP000885.4"/>
    </source>
</evidence>
<dbReference type="CDD" id="cd00037">
    <property type="entry name" value="CLECT"/>
    <property type="match status" value="2"/>
</dbReference>
<dbReference type="InterPro" id="IPR000203">
    <property type="entry name" value="GPS"/>
</dbReference>
<evidence type="ECO:0000256" key="12">
    <source>
        <dbReference type="SAM" id="SignalP"/>
    </source>
</evidence>
<dbReference type="PANTHER" id="PTHR10877:SF150">
    <property type="entry name" value="REJ DOMAIN-CONTAINING PROTEIN"/>
    <property type="match status" value="1"/>
</dbReference>
<dbReference type="InterPro" id="IPR016186">
    <property type="entry name" value="C-type_lectin-like/link_sf"/>
</dbReference>
<dbReference type="Pfam" id="PF01825">
    <property type="entry name" value="GPS"/>
    <property type="match status" value="1"/>
</dbReference>
<dbReference type="Gene3D" id="2.60.220.50">
    <property type="match status" value="1"/>
</dbReference>
<feature type="transmembrane region" description="Helical" evidence="11">
    <location>
        <begin position="2638"/>
        <end position="2662"/>
    </location>
</feature>
<dbReference type="PROSITE" id="PS50095">
    <property type="entry name" value="PLAT"/>
    <property type="match status" value="1"/>
</dbReference>
<feature type="transmembrane region" description="Helical" evidence="11">
    <location>
        <begin position="2389"/>
        <end position="2409"/>
    </location>
</feature>
<dbReference type="InterPro" id="IPR001304">
    <property type="entry name" value="C-type_lectin-like"/>
</dbReference>
<dbReference type="InterPro" id="IPR001024">
    <property type="entry name" value="PLAT/LH2_dom"/>
</dbReference>
<dbReference type="GO" id="GO:0050982">
    <property type="term" value="P:detection of mechanical stimulus"/>
    <property type="evidence" value="ECO:0007669"/>
    <property type="project" value="TreeGrafter"/>
</dbReference>
<feature type="transmembrane region" description="Helical" evidence="11">
    <location>
        <begin position="3299"/>
        <end position="3320"/>
    </location>
</feature>
<proteinExistence type="inferred from homology"/>
<dbReference type="Pfam" id="PF20519">
    <property type="entry name" value="Polycystin_dom"/>
    <property type="match status" value="2"/>
</dbReference>
<dbReference type="Pfam" id="PF02010">
    <property type="entry name" value="REJ"/>
    <property type="match status" value="1"/>
</dbReference>
<dbReference type="InterPro" id="IPR046791">
    <property type="entry name" value="Polycystin_dom"/>
</dbReference>
<feature type="transmembrane region" description="Helical" evidence="11">
    <location>
        <begin position="3341"/>
        <end position="3362"/>
    </location>
</feature>
<keyword evidence="9" id="KW-0175">Coiled coil</keyword>
<feature type="domain" description="C-type lectin" evidence="13">
    <location>
        <begin position="737"/>
        <end position="857"/>
    </location>
</feature>
<evidence type="ECO:0000313" key="17">
    <source>
        <dbReference type="Proteomes" id="UP000594262"/>
    </source>
</evidence>
<evidence type="ECO:0000256" key="3">
    <source>
        <dbReference type="ARBA" id="ARBA00022692"/>
    </source>
</evidence>
<reference evidence="16" key="1">
    <citation type="submission" date="2021-01" db="UniProtKB">
        <authorList>
            <consortium name="EnsemblMetazoa"/>
        </authorList>
    </citation>
    <scope>IDENTIFICATION</scope>
</reference>
<comment type="subcellular location">
    <subcellularLocation>
        <location evidence="1">Membrane</location>
        <topology evidence="1">Multi-pass membrane protein</topology>
    </subcellularLocation>
</comment>
<dbReference type="SMART" id="SM00308">
    <property type="entry name" value="LH2"/>
    <property type="match status" value="1"/>
</dbReference>
<dbReference type="OrthoDB" id="5964820at2759"/>
<feature type="transmembrane region" description="Helical" evidence="11">
    <location>
        <begin position="2599"/>
        <end position="2618"/>
    </location>
</feature>
<protein>
    <submittedName>
        <fullName evidence="16">Uncharacterized protein</fullName>
    </submittedName>
</protein>
<dbReference type="Gene3D" id="2.60.60.20">
    <property type="entry name" value="PLAT/LH2 domain"/>
    <property type="match status" value="1"/>
</dbReference>
<evidence type="ECO:0000256" key="11">
    <source>
        <dbReference type="SAM" id="Phobius"/>
    </source>
</evidence>
<dbReference type="Pfam" id="PF00059">
    <property type="entry name" value="Lectin_C"/>
    <property type="match status" value="2"/>
</dbReference>
<evidence type="ECO:0000256" key="10">
    <source>
        <dbReference type="SAM" id="MobiDB-lite"/>
    </source>
</evidence>
<feature type="transmembrane region" description="Helical" evidence="11">
    <location>
        <begin position="3257"/>
        <end position="3279"/>
    </location>
</feature>
<feature type="region of interest" description="Disordered" evidence="10">
    <location>
        <begin position="2249"/>
        <end position="2273"/>
    </location>
</feature>
<feature type="transmembrane region" description="Helical" evidence="11">
    <location>
        <begin position="3408"/>
        <end position="3433"/>
    </location>
</feature>
<keyword evidence="7" id="KW-1015">Disulfide bond</keyword>
<evidence type="ECO:0000256" key="2">
    <source>
        <dbReference type="ARBA" id="ARBA00007200"/>
    </source>
</evidence>
<evidence type="ECO:0000256" key="5">
    <source>
        <dbReference type="ARBA" id="ARBA00022989"/>
    </source>
</evidence>
<evidence type="ECO:0000259" key="14">
    <source>
        <dbReference type="PROSITE" id="PS50095"/>
    </source>
</evidence>
<dbReference type="SMART" id="SM00303">
    <property type="entry name" value="GPS"/>
    <property type="match status" value="1"/>
</dbReference>
<evidence type="ECO:0000256" key="6">
    <source>
        <dbReference type="ARBA" id="ARBA00023136"/>
    </source>
</evidence>
<dbReference type="Proteomes" id="UP000594262">
    <property type="component" value="Unplaced"/>
</dbReference>
<dbReference type="PROSITE" id="PS50221">
    <property type="entry name" value="GAIN_B"/>
    <property type="match status" value="1"/>
</dbReference>
<evidence type="ECO:0000259" key="15">
    <source>
        <dbReference type="PROSITE" id="PS50221"/>
    </source>
</evidence>
<dbReference type="SUPFAM" id="SSF56436">
    <property type="entry name" value="C-type lectin-like"/>
    <property type="match status" value="2"/>
</dbReference>
<dbReference type="SMART" id="SM00034">
    <property type="entry name" value="CLECT"/>
    <property type="match status" value="2"/>
</dbReference>
<feature type="region of interest" description="Disordered" evidence="10">
    <location>
        <begin position="2113"/>
        <end position="2138"/>
    </location>
</feature>
<sequence length="3559" mass="401895">MNFFGWLIVHLFILSHLMNVILGTGPPTMEVEKLSNNSAVVTIGTSGLHEMNLTMKFLSLTGEEETRLWSTNDDDIELQDNGSFFIASVEVTSLDDGVHSGTFESSFEGGIIAKESADFTIPYTEVRAVQAEPVYAGDGWPYNGDTINVIVYNSYNLSFIPTDKTCDILDYHGVFQNEINIEYQNLKRRYDGRVYAIAPHFVSGSNLQQGYIIKCGSVEDQGVKWRDVHLEETPRWEHLGMTMNQYEVKELTSDQPPGSDYYTFEGYLSRPLYVNGFSYDTQKIPKWVFEVQYLDENNNVIHRTTISANYGKHWHEQFYKVWHVRAVLLPQFQNDNKMYKFKQTTKVFAGMGSVFRPSGSQGFCYLPTCQKSHNVMHDITMKAMVTPQFNIRDPIAKFGGTSIKWAINSETITSHTFKPIAGRHFVQLLGRSIRSNHHTLVYGRFKFTGMTFISDASVIGQTPVHEDNGTLTFLFKKTQGNDYTMTLGQNYFAGDRTIGKKMDRIARLVYVVKLPATSGQDLKISGGNGQGNPSTYIPVTLATTTSTPSTTTALQTTTTTTTTTATTTTTTATTSQSTEGSTTTIQQVAVTLPTNIFWEQNEYIFDGVTLNWIDAEFGCQMYDAHLVSILSQQEMTFLSEQFDQRGSNFWIGLKRENWEPFSQWSDGNTLNFTHWDFERPLGSNDVECVHVALSSSVTPLAHLWRDGHCAAEYHYVCKKTATKTSGTVVFNSFTTSWNQHEYFFGGNLLQWNDAHGACDNLGGNLASVLSDDELDFLSAELTSRNLDNTTYWIGGYQSPGTSLWYWTDNTPWSYSYWYYNRPEENLVENCLSLHYDSNDRYAMFDADCDAQSAYVCKTARAEQSSTSTPTPLPSSNTELTFSTPPYYTNCDLRHCEVVVSVSRSDDNEPECAVTTYQAQQDTALYQIDCPLSESIGELKKLGCEGETMDFVLLVDVTVTERVHGYCWNHAGDYMSFDLYFNHTTASEGLLQMLSVQTKPSGFHIPIIESEHLKSVESLALLQKDTKGDLVDSYEFNYIEIRSTDGHNLQFHHVLDNTGNYALKLTTLSRGGHREVVEKKLLVASLDLTSSKRFFKVPSSLEFDGLYRIRFAVKHTTDDELEYRYSYDVDGILLTEADQLIPEYLYRLPSVNAGDCHNVTVIVSASHAISTILQDSFCVDVGMNITLNLQLGQTLGTDSVVTVNAYELGRNSCLAFSTGDGKMFILHEANAPHNTHNCISRELDISGHSVQHVDFRTHKDGHMTVDLIHNYQAVGDYNFRVTAKNDVHDQRETHIISVSDVDCESPVVEMRGIGIQEDLPVVHLRSESFRVELKRSINCIASNITRTVWTFNGGELFDQPVNLTAYLSSQVAVHMKPRVLSYGLYKVCSTTYMMVDEMFHAMACGFLQIEPSPLEAVIEGGVEVQAAGELDYLIDATMSRDPDEDESLAHVQVHFLCRSMDDPPFNLTLSNVLSFPYKSPSLENVNSPGFVSRGGCYGNGAGQIIGDEKLQVTLKTQNMIWDQTYELIIFMHALQPKNHPRTSFFVQKLSVVSGSPPTVRIKGLKNSGRSINNRYPNNYEVELESADGTDSFQFQWLLYKCSNEQGDGCVPVDHDKLQDMVSTDLDSLFYSTYAHAYEDNQWYKLAFRAYKTRHVFGESSRMLLVNENPKSGSCSISPEVGTVLIDEYLISCSGWQDQHQPLTYQFFTIIDDVKKPLCDSVDPECQTILPIGQSSEDYRLNVYASIMDRYKGRTDVLLNVTVNKPVEIQSVFDDVINSVTSNDSTVDVLLESKEYLVFSNYASMYTSLLNEATENEQKVLANSTTNYNLTDNEKQEMRESKLKRMQLREELLKKVDRVEVTTIEDINIVTGTNAEIVKIPNEIPPRTQETLLGQVDSFLQILDDDDLSAEDVQESLSGVINMASKVALVSSNIVDVVNPNDLDVEAVRSLVGDAEESKQKLLNQIKQAEDQLTKAQNLIGKFCVPGGAEIVVQSEGAQVAVRKVLPAAKDASVQVSGSIGISFDPSILQPDAVGGQPSTTSSTTADNNTLSEEVTQHYSTAKNYTAVKLKNLQYNPYRHSSTASRVKSNVVGITLETRSGEPVEVRNSRQPMLITIPNNPIQDGSESGNNSLSEEENSDVQSAFHKVEIRNESLRAVLNPMDFVRLDVYLQSGKRPTPGEYLFKWRLPDSSSCKWKNISTNQNASIDVLNDNPDQFICTKDTYSIFISDKEQLDGIYYLGIFYYPQNSTSSNTTQDAGTTKRRRRRNVANDTEEMDTDKIDEELCVIIKPPPPTPSPTLGPGTFKDIAPVVTNSSLNYSLSITKAKCLFWEPVNETWTSQGCVVGSDTTPELTHCLCDHLTDFGGDILVAPNPIDMNEVFEGLKNIGDNLGVLMVIVTLILLYVVLCVWARKKDRQDEVDSRLVTVDCTTDDLEAKQTFLLNVLTGASSNSGTTANVYCILTGSKGDSKIIPLSYQSRSLFKSRSTVVVKVLLEQDIGDLLSIRVFHDNKGRSPSWFLRSILITDLETDEEFPFVCEDWLAVECSHGQLEKQLHLAAPEEMKQPHLVFSSTISKGLIDGHIWFSVFLRPNQSTFTRVRRLTACLALIFLTMLTNAMFFGADDNPGSRKIAYLGNFKINFTGIIIGIQSSIIIIPPSLIIIEIFKRLGPRKEKKEGVDDNALDSEISVGVDSDPSSISSQQNLIRKAHHIHSEKRKGDPFLLPNSFKYLAYFLVLVSVASSSVICFFYSMMWGARKSDEWLDSMFMGFFQSVLVIQPLKAVFLAVLLSIICRMPIKHDSVKINELAEKRSSLKSVNESKATQITELAKEDEEEVEEGFEEFAGNDGIISADEIPIIRPTDSDLEKARKSALRDKITYVTIKEISIYVIFLIVVAKLAYAERDYHTFMFREDLVNMFHRATYSGPETMDFDQVSNHGYFYSWIRDTLIPGVFAGPWYNDEISKYEGFIDNHESLLVSIPRLRQLRVRKKSCHVPAEFKNLIEECDGYYELYNEDDSSYGIAWTPYNISNYNRKRRETTGWKVDHTSVKSDRYHRKRRAVSASTSSASVGTAYHTMATGRSKQLRRRKEMRNLGAGVYYVSPEALLPDGTILSCKDRWMYFTSDQLEGFPIPGRLTTYSGGGFIANLGYNEETSWTVLADLHVHNWLDRQTRAVFTEFTVYNGNVNLFATAFLYIETLPTGGAFPWVDFKVFNGYRYSAKDGLQSMWAEMLFIIFMLYYSAREISRMLKQGCLYFKSFFNVLEFTLMPLYIVMFTLIIIRWLTASRNIQSFKANPKDFVSFQYSAASDEALMAVMGIICFLLNIKFMRLMQFAKLFFVVGKVMKSFSYPLLIFTIPFTLYFLLFAWCAHLGFGGISEDYQTILRTITTQFLHLLGATDFEALKENNPIFGPLYYLAFSGFMIMICFNMFMAIICEAIDGDYDEQFQKEAGDIHVFEYMTRHLKDLLGLNETHEIRIDGEEDENEMLNQQNYEHTEQLLRDFELRVMKIERYVDQHFVDVDLKTYEAPCDGEESDADRMKERLGVHPFIDGRESPSIELIRLKK</sequence>
<feature type="transmembrane region" description="Helical" evidence="11">
    <location>
        <begin position="3218"/>
        <end position="3237"/>
    </location>
</feature>
<feature type="transmembrane region" description="Helical" evidence="11">
    <location>
        <begin position="2726"/>
        <end position="2747"/>
    </location>
</feature>
<dbReference type="GO" id="GO:0005262">
    <property type="term" value="F:calcium channel activity"/>
    <property type="evidence" value="ECO:0007669"/>
    <property type="project" value="TreeGrafter"/>
</dbReference>
<evidence type="ECO:0000256" key="1">
    <source>
        <dbReference type="ARBA" id="ARBA00004141"/>
    </source>
</evidence>
<dbReference type="SUPFAM" id="SSF49723">
    <property type="entry name" value="Lipase/lipooxygenase domain (PLAT/LH2 domain)"/>
    <property type="match status" value="1"/>
</dbReference>
<name>A0A7M5WQ82_9CNID</name>
<feature type="chain" id="PRO_5029801321" evidence="12">
    <location>
        <begin position="24"/>
        <end position="3559"/>
    </location>
</feature>
<evidence type="ECO:0000256" key="4">
    <source>
        <dbReference type="ARBA" id="ARBA00022729"/>
    </source>
</evidence>
<feature type="domain" description="C-type lectin" evidence="13">
    <location>
        <begin position="598"/>
        <end position="718"/>
    </location>
</feature>
<evidence type="ECO:0000259" key="13">
    <source>
        <dbReference type="PROSITE" id="PS50041"/>
    </source>
</evidence>
<feature type="domain" description="PLAT" evidence="14">
    <location>
        <begin position="2436"/>
        <end position="2553"/>
    </location>
</feature>
<keyword evidence="6 11" id="KW-0472">Membrane</keyword>
<feature type="region of interest" description="Disordered" evidence="10">
    <location>
        <begin position="2029"/>
        <end position="2049"/>
    </location>
</feature>
<evidence type="ECO:0000256" key="9">
    <source>
        <dbReference type="SAM" id="Coils"/>
    </source>
</evidence>
<dbReference type="InterPro" id="IPR002859">
    <property type="entry name" value="PKD/REJ-like"/>
</dbReference>
<dbReference type="InterPro" id="IPR046338">
    <property type="entry name" value="GAIN_dom_sf"/>
</dbReference>
<accession>A0A7M5WQ82</accession>
<keyword evidence="5 11" id="KW-1133">Transmembrane helix</keyword>
<feature type="coiled-coil region" evidence="9">
    <location>
        <begin position="3465"/>
        <end position="3492"/>
    </location>
</feature>
<dbReference type="GO" id="GO:0016020">
    <property type="term" value="C:membrane"/>
    <property type="evidence" value="ECO:0007669"/>
    <property type="project" value="UniProtKB-SubCell"/>
</dbReference>
<dbReference type="InterPro" id="IPR057244">
    <property type="entry name" value="GAIN_B"/>
</dbReference>
<dbReference type="InterPro" id="IPR013122">
    <property type="entry name" value="PKD1_2_channel"/>
</dbReference>
<comment type="caution">
    <text evidence="8">Lacks conserved residue(s) required for the propagation of feature annotation.</text>
</comment>
<dbReference type="InterPro" id="IPR016187">
    <property type="entry name" value="CTDL_fold"/>
</dbReference>
<dbReference type="Gene3D" id="3.10.100.10">
    <property type="entry name" value="Mannose-Binding Protein A, subunit A"/>
    <property type="match status" value="2"/>
</dbReference>
<organism evidence="16 17">
    <name type="scientific">Clytia hemisphaerica</name>
    <dbReference type="NCBI Taxonomy" id="252671"/>
    <lineage>
        <taxon>Eukaryota</taxon>
        <taxon>Metazoa</taxon>
        <taxon>Cnidaria</taxon>
        <taxon>Hydrozoa</taxon>
        <taxon>Hydroidolina</taxon>
        <taxon>Leptothecata</taxon>
        <taxon>Obeliida</taxon>
        <taxon>Clytiidae</taxon>
        <taxon>Clytia</taxon>
    </lineage>
</organism>
<keyword evidence="3 11" id="KW-0812">Transmembrane</keyword>
<dbReference type="Pfam" id="PF08016">
    <property type="entry name" value="PKD_channel"/>
    <property type="match status" value="1"/>
</dbReference>
<keyword evidence="4 12" id="KW-0732">Signal</keyword>
<dbReference type="EnsemblMetazoa" id="CLYHEMT000885.4">
    <property type="protein sequence ID" value="CLYHEMP000885.4"/>
    <property type="gene ID" value="CLYHEMG000885"/>
</dbReference>
<feature type="coiled-coil region" evidence="9">
    <location>
        <begin position="1950"/>
        <end position="1977"/>
    </location>
</feature>
<feature type="signal peptide" evidence="12">
    <location>
        <begin position="1"/>
        <end position="23"/>
    </location>
</feature>
<evidence type="ECO:0000256" key="7">
    <source>
        <dbReference type="ARBA" id="ARBA00023157"/>
    </source>
</evidence>
<comment type="similarity">
    <text evidence="2">Belongs to the polycystin family.</text>
</comment>
<dbReference type="InterPro" id="IPR036392">
    <property type="entry name" value="PLAT/LH2_dom_sf"/>
</dbReference>
<evidence type="ECO:0000256" key="8">
    <source>
        <dbReference type="PROSITE-ProRule" id="PRU00152"/>
    </source>
</evidence>
<dbReference type="PANTHER" id="PTHR10877">
    <property type="entry name" value="POLYCYSTIN FAMILY MEMBER"/>
    <property type="match status" value="1"/>
</dbReference>